<feature type="compositionally biased region" description="Low complexity" evidence="1">
    <location>
        <begin position="187"/>
        <end position="198"/>
    </location>
</feature>
<dbReference type="EMBL" id="RRYP01006217">
    <property type="protein sequence ID" value="TNV81381.1"/>
    <property type="molecule type" value="Genomic_DNA"/>
</dbReference>
<dbReference type="Proteomes" id="UP000785679">
    <property type="component" value="Unassembled WGS sequence"/>
</dbReference>
<evidence type="ECO:0000313" key="3">
    <source>
        <dbReference type="Proteomes" id="UP000785679"/>
    </source>
</evidence>
<dbReference type="GO" id="GO:0005666">
    <property type="term" value="C:RNA polymerase III complex"/>
    <property type="evidence" value="ECO:0007669"/>
    <property type="project" value="TreeGrafter"/>
</dbReference>
<dbReference type="InterPro" id="IPR006886">
    <property type="entry name" value="RNA_pol_III_Rpc5"/>
</dbReference>
<accession>A0A8J8T4M5</accession>
<evidence type="ECO:0000313" key="2">
    <source>
        <dbReference type="EMBL" id="TNV81381.1"/>
    </source>
</evidence>
<dbReference type="PANTHER" id="PTHR12069">
    <property type="entry name" value="DNA-DIRECTED RNA POLYMERASES III 80 KDA POLYPEPTIDE RNA POLYMERASE III SUBUNIT 5"/>
    <property type="match status" value="1"/>
</dbReference>
<feature type="region of interest" description="Disordered" evidence="1">
    <location>
        <begin position="175"/>
        <end position="201"/>
    </location>
</feature>
<feature type="compositionally biased region" description="Polar residues" evidence="1">
    <location>
        <begin position="1"/>
        <end position="23"/>
    </location>
</feature>
<dbReference type="GO" id="GO:0042797">
    <property type="term" value="P:tRNA transcription by RNA polymerase III"/>
    <property type="evidence" value="ECO:0007669"/>
    <property type="project" value="TreeGrafter"/>
</dbReference>
<dbReference type="AlphaFoldDB" id="A0A8J8T4M5"/>
<keyword evidence="3" id="KW-1185">Reference proteome</keyword>
<organism evidence="2 3">
    <name type="scientific">Halteria grandinella</name>
    <dbReference type="NCBI Taxonomy" id="5974"/>
    <lineage>
        <taxon>Eukaryota</taxon>
        <taxon>Sar</taxon>
        <taxon>Alveolata</taxon>
        <taxon>Ciliophora</taxon>
        <taxon>Intramacronucleata</taxon>
        <taxon>Spirotrichea</taxon>
        <taxon>Stichotrichia</taxon>
        <taxon>Sporadotrichida</taxon>
        <taxon>Halteriidae</taxon>
        <taxon>Halteria</taxon>
    </lineage>
</organism>
<comment type="caution">
    <text evidence="2">The sequence shown here is derived from an EMBL/GenBank/DDBJ whole genome shotgun (WGS) entry which is preliminary data.</text>
</comment>
<reference evidence="2" key="1">
    <citation type="submission" date="2019-06" db="EMBL/GenBank/DDBJ databases">
        <authorList>
            <person name="Zheng W."/>
        </authorList>
    </citation>
    <scope>NUCLEOTIDE SEQUENCE</scope>
    <source>
        <strain evidence="2">QDHG01</strain>
    </source>
</reference>
<evidence type="ECO:0000256" key="1">
    <source>
        <dbReference type="SAM" id="MobiDB-lite"/>
    </source>
</evidence>
<dbReference type="Pfam" id="PF04801">
    <property type="entry name" value="RPC5"/>
    <property type="match status" value="1"/>
</dbReference>
<gene>
    <name evidence="2" type="ORF">FGO68_gene8998</name>
</gene>
<name>A0A8J8T4M5_HALGN</name>
<protein>
    <submittedName>
        <fullName evidence="2">Uncharacterized protein</fullName>
    </submittedName>
</protein>
<proteinExistence type="predicted"/>
<dbReference type="OrthoDB" id="340681at2759"/>
<dbReference type="PANTHER" id="PTHR12069:SF0">
    <property type="entry name" value="DNA-DIRECTED RNA POLYMERASE III SUBUNIT RPC5"/>
    <property type="match status" value="1"/>
</dbReference>
<sequence>MIGKQLSGTSSKQQLERNYSGAQNGHDDDDDEVIAEFDVVLAGQMRDDIHLLQYPLRPSYRPYGDQGELVKVEMAVTHQQAQNQQAAPKASEQPFLKQFDGLRLHYGLHKASPNYDENAVDHRIITHYLETQKVDTESQVQPNYCVCVLTDDNKLMLTPLTSFHQVRPSFDHVDKERSSRTLPSAVTQQQTQHQQMQHRPQGGAVLLKPREWAEVKYHEAGSVECDIEFEKLTKTGQATNVAARIAVDDEDEQMAYVNGDGLLWRVANRHEYQDIIAPFDDTEDFSTASLLKNKGTNLTLENLGKLAPMEMVKEILKKAGIVDYERLVRIFKEACHYSKQALPKESELIHALVTNLCLITEKEGLLIYKSQFQYDMQLQKRLASLRDYLILQLERNEGQFPLAQYLRETDSKFDEVKDIVNELSILKDGICWIRSYSETKFKARLSETLKRMAIENWAKFEQEVKRVQEFNFYKVEVNAIGMVMANLDPKTLLLKNLLIDEVTKFLMRALVSSYPLILKHLETIKALQAHLPLNEDLVQSVLQEITYSVNERIFLIQLENEDVTVMRNLVVYQFREKEYWRKADLKKAILAFLSEKNAEAPEKDINKAIQIYAMPYGSGMVQLRLP</sequence>
<feature type="region of interest" description="Disordered" evidence="1">
    <location>
        <begin position="1"/>
        <end position="31"/>
    </location>
</feature>